<dbReference type="Gene3D" id="3.90.550.10">
    <property type="entry name" value="Spore Coat Polysaccharide Biosynthesis Protein SpsA, Chain A"/>
    <property type="match status" value="1"/>
</dbReference>
<organism evidence="2 3">
    <name type="scientific">Sediminicola arcticus</name>
    <dbReference type="NCBI Taxonomy" id="1574308"/>
    <lineage>
        <taxon>Bacteria</taxon>
        <taxon>Pseudomonadati</taxon>
        <taxon>Bacteroidota</taxon>
        <taxon>Flavobacteriia</taxon>
        <taxon>Flavobacteriales</taxon>
        <taxon>Flavobacteriaceae</taxon>
        <taxon>Sediminicola</taxon>
    </lineage>
</organism>
<dbReference type="EC" id="2.4.-.-" evidence="2"/>
<keyword evidence="2" id="KW-0808">Transferase</keyword>
<accession>A0ABV2SQW2</accession>
<evidence type="ECO:0000313" key="3">
    <source>
        <dbReference type="Proteomes" id="UP001549799"/>
    </source>
</evidence>
<keyword evidence="3" id="KW-1185">Reference proteome</keyword>
<protein>
    <submittedName>
        <fullName evidence="2">Glycosyltransferase family 2 protein</fullName>
        <ecNumber evidence="2">2.4.-.-</ecNumber>
    </submittedName>
</protein>
<proteinExistence type="predicted"/>
<dbReference type="GO" id="GO:0016757">
    <property type="term" value="F:glycosyltransferase activity"/>
    <property type="evidence" value="ECO:0007669"/>
    <property type="project" value="UniProtKB-KW"/>
</dbReference>
<name>A0ABV2SQW2_9FLAO</name>
<dbReference type="InterPro" id="IPR001173">
    <property type="entry name" value="Glyco_trans_2-like"/>
</dbReference>
<dbReference type="EMBL" id="JBEXAE010000001">
    <property type="protein sequence ID" value="MET6989546.1"/>
    <property type="molecule type" value="Genomic_DNA"/>
</dbReference>
<reference evidence="2 3" key="1">
    <citation type="submission" date="2024-07" db="EMBL/GenBank/DDBJ databases">
        <title>The genome sequence of type strain Sediminicola arcticus GDMCC 1.2805.</title>
        <authorList>
            <person name="Liu Y."/>
        </authorList>
    </citation>
    <scope>NUCLEOTIDE SEQUENCE [LARGE SCALE GENOMIC DNA]</scope>
    <source>
        <strain evidence="2 3">GDMCC 1.2805</strain>
    </source>
</reference>
<dbReference type="RefSeq" id="WP_354613920.1">
    <property type="nucleotide sequence ID" value="NZ_JBEXAE010000001.1"/>
</dbReference>
<dbReference type="CDD" id="cd04186">
    <property type="entry name" value="GT_2_like_c"/>
    <property type="match status" value="1"/>
</dbReference>
<evidence type="ECO:0000313" key="2">
    <source>
        <dbReference type="EMBL" id="MET6989546.1"/>
    </source>
</evidence>
<dbReference type="PANTHER" id="PTHR43179">
    <property type="entry name" value="RHAMNOSYLTRANSFERASE WBBL"/>
    <property type="match status" value="1"/>
</dbReference>
<comment type="caution">
    <text evidence="2">The sequence shown here is derived from an EMBL/GenBank/DDBJ whole genome shotgun (WGS) entry which is preliminary data.</text>
</comment>
<dbReference type="Pfam" id="PF00535">
    <property type="entry name" value="Glycos_transf_2"/>
    <property type="match status" value="1"/>
</dbReference>
<dbReference type="InterPro" id="IPR029044">
    <property type="entry name" value="Nucleotide-diphossugar_trans"/>
</dbReference>
<keyword evidence="2" id="KW-0328">Glycosyltransferase</keyword>
<dbReference type="Proteomes" id="UP001549799">
    <property type="component" value="Unassembled WGS sequence"/>
</dbReference>
<sequence length="272" mass="32254">MDINITGCIVLYDNNAEMLKRVIDSFLNTTLNVKLFLIDNSYSDRLRDIATDNRIDYFHNPSNPGFGTSHNIAILKAIDLKSKYHLILNPDIYFDKEVTNTLFEYGEIHPNIGLMMPLVLYPNGSIQHLCRLLPSPSGLFFRRFFSKFNFVKKIKEKSELKFTGYNKIINVPYLSGCFMFCRTEVLSEIGGFDERFFMYMEDVDLSRRIHKRYNTVFYPNVKIYHNFEKASFKNLKMFKYHIISAIKYFNKWGWIFDIERIKINRQCLKNLK</sequence>
<feature type="domain" description="Glycosyltransferase 2-like" evidence="1">
    <location>
        <begin position="9"/>
        <end position="121"/>
    </location>
</feature>
<gene>
    <name evidence="2" type="ORF">ABXZ36_02670</name>
</gene>
<dbReference type="PANTHER" id="PTHR43179:SF10">
    <property type="entry name" value="GLYCOSYL TRANSFERASE"/>
    <property type="match status" value="1"/>
</dbReference>
<evidence type="ECO:0000259" key="1">
    <source>
        <dbReference type="Pfam" id="PF00535"/>
    </source>
</evidence>
<dbReference type="SUPFAM" id="SSF53448">
    <property type="entry name" value="Nucleotide-diphospho-sugar transferases"/>
    <property type="match status" value="1"/>
</dbReference>